<protein>
    <submittedName>
        <fullName evidence="2">DUF1295 domain-containing protein</fullName>
    </submittedName>
</protein>
<evidence type="ECO:0000313" key="2">
    <source>
        <dbReference type="EMBL" id="MEF2966981.1"/>
    </source>
</evidence>
<dbReference type="Pfam" id="PF06966">
    <property type="entry name" value="DUF1295"/>
    <property type="match status" value="1"/>
</dbReference>
<dbReference type="Gene3D" id="1.20.120.1630">
    <property type="match status" value="1"/>
</dbReference>
<feature type="transmembrane region" description="Helical" evidence="1">
    <location>
        <begin position="41"/>
        <end position="58"/>
    </location>
</feature>
<dbReference type="InterPro" id="IPR010721">
    <property type="entry name" value="UstE-like"/>
</dbReference>
<keyword evidence="1" id="KW-0472">Membrane</keyword>
<dbReference type="Proteomes" id="UP001306950">
    <property type="component" value="Unassembled WGS sequence"/>
</dbReference>
<evidence type="ECO:0000313" key="3">
    <source>
        <dbReference type="Proteomes" id="UP001306950"/>
    </source>
</evidence>
<dbReference type="PANTHER" id="PTHR32251">
    <property type="entry name" value="3-OXO-5-ALPHA-STEROID 4-DEHYDROGENASE"/>
    <property type="match status" value="1"/>
</dbReference>
<gene>
    <name evidence="2" type="ORF">V3851_14160</name>
</gene>
<evidence type="ECO:0000256" key="1">
    <source>
        <dbReference type="SAM" id="Phobius"/>
    </source>
</evidence>
<organism evidence="2 3">
    <name type="scientific">Paenibacillus haidiansis</name>
    <dbReference type="NCBI Taxonomy" id="1574488"/>
    <lineage>
        <taxon>Bacteria</taxon>
        <taxon>Bacillati</taxon>
        <taxon>Bacillota</taxon>
        <taxon>Bacilli</taxon>
        <taxon>Bacillales</taxon>
        <taxon>Paenibacillaceae</taxon>
        <taxon>Paenibacillus</taxon>
    </lineage>
</organism>
<keyword evidence="1" id="KW-0812">Transmembrane</keyword>
<feature type="transmembrane region" description="Helical" evidence="1">
    <location>
        <begin position="189"/>
        <end position="207"/>
    </location>
</feature>
<feature type="transmembrane region" description="Helical" evidence="1">
    <location>
        <begin position="137"/>
        <end position="160"/>
    </location>
</feature>
<name>A0ABU7VT91_9BACL</name>
<feature type="transmembrane region" description="Helical" evidence="1">
    <location>
        <begin position="213"/>
        <end position="231"/>
    </location>
</feature>
<accession>A0ABU7VT91</accession>
<dbReference type="EMBL" id="JAZHPZ010000006">
    <property type="protein sequence ID" value="MEF2966981.1"/>
    <property type="molecule type" value="Genomic_DNA"/>
</dbReference>
<feature type="transmembrane region" description="Helical" evidence="1">
    <location>
        <begin position="104"/>
        <end position="125"/>
    </location>
</feature>
<dbReference type="PROSITE" id="PS50244">
    <property type="entry name" value="S5A_REDUCTASE"/>
    <property type="match status" value="1"/>
</dbReference>
<keyword evidence="3" id="KW-1185">Reference proteome</keyword>
<sequence>MSFHEAWSIAFDKPLAVLLIVCAVLCAIGFYKYVYFLSIGYGLAVAGSGVALIAMYLRDISVGSLLQCLLFVLYGIRLAGFLIVREAKSSAYRKTLQEVTKGEATMPVFVKAAIWISVSLLYVAQVSPVFYRLNNEAANGVMPIIGAVIMAIALIIEAVADRQKSRAKAMNPNRFCDTGLYQYVRCPNYFGEILFWTGVFLSGFGALTGAVQWAIAILGYIMIVYIMFNGAKRLERRQDRNYGDSDEYNAYVEKTPILLPLVPLYHLKDVKWM</sequence>
<keyword evidence="1" id="KW-1133">Transmembrane helix</keyword>
<dbReference type="PANTHER" id="PTHR32251:SF15">
    <property type="entry name" value="3-OXO-5-ALPHA-STEROID 4-DEHYDROGENASE (DUF1295)"/>
    <property type="match status" value="1"/>
</dbReference>
<comment type="caution">
    <text evidence="2">The sequence shown here is derived from an EMBL/GenBank/DDBJ whole genome shotgun (WGS) entry which is preliminary data.</text>
</comment>
<feature type="transmembrane region" description="Helical" evidence="1">
    <location>
        <begin position="15"/>
        <end position="34"/>
    </location>
</feature>
<reference evidence="2 3" key="1">
    <citation type="submission" date="2024-02" db="EMBL/GenBank/DDBJ databases">
        <title>A nitrogen-fixing paenibacillus bacterium.</title>
        <authorList>
            <person name="Zhang W.L."/>
            <person name="Chen S.F."/>
        </authorList>
    </citation>
    <scope>NUCLEOTIDE SEQUENCE [LARGE SCALE GENOMIC DNA]</scope>
    <source>
        <strain evidence="2 3">M1</strain>
    </source>
</reference>
<dbReference type="RefSeq" id="WP_331847202.1">
    <property type="nucleotide sequence ID" value="NZ_JAZHPZ010000006.1"/>
</dbReference>
<proteinExistence type="predicted"/>
<feature type="transmembrane region" description="Helical" evidence="1">
    <location>
        <begin position="64"/>
        <end position="84"/>
    </location>
</feature>